<dbReference type="OrthoDB" id="1869436at2759"/>
<organism evidence="4 5">
    <name type="scientific">Coptis chinensis</name>
    <dbReference type="NCBI Taxonomy" id="261450"/>
    <lineage>
        <taxon>Eukaryota</taxon>
        <taxon>Viridiplantae</taxon>
        <taxon>Streptophyta</taxon>
        <taxon>Embryophyta</taxon>
        <taxon>Tracheophyta</taxon>
        <taxon>Spermatophyta</taxon>
        <taxon>Magnoliopsida</taxon>
        <taxon>Ranunculales</taxon>
        <taxon>Ranunculaceae</taxon>
        <taxon>Coptidoideae</taxon>
        <taxon>Coptis</taxon>
    </lineage>
</organism>
<dbReference type="SUPFAM" id="SSF100920">
    <property type="entry name" value="Heat shock protein 70kD (HSP70), peptide-binding domain"/>
    <property type="match status" value="1"/>
</dbReference>
<dbReference type="Gene3D" id="2.60.34.10">
    <property type="entry name" value="Substrate Binding Domain Of DNAk, Chain A, domain 1"/>
    <property type="match status" value="1"/>
</dbReference>
<gene>
    <name evidence="4" type="ORF">IFM89_010473</name>
</gene>
<evidence type="ECO:0000313" key="4">
    <source>
        <dbReference type="EMBL" id="KAF9591974.1"/>
    </source>
</evidence>
<keyword evidence="1" id="KW-0547">Nucleotide-binding</keyword>
<dbReference type="PROSITE" id="PS00329">
    <property type="entry name" value="HSP70_2"/>
    <property type="match status" value="1"/>
</dbReference>
<feature type="compositionally biased region" description="Basic and acidic residues" evidence="3">
    <location>
        <begin position="225"/>
        <end position="241"/>
    </location>
</feature>
<dbReference type="InterPro" id="IPR029048">
    <property type="entry name" value="HSP70_C_sf"/>
</dbReference>
<dbReference type="SUPFAM" id="SSF53067">
    <property type="entry name" value="Actin-like ATPase domain"/>
    <property type="match status" value="1"/>
</dbReference>
<sequence length="286" mass="31790">MVHKGIQTSKMALKTIQTREKRLGSKDMEVDEGKVAKGGTDIGSYGGYLVRARVRITITNWKDVSPTLKKNLWISLKPTVTIAYGLDKKATSVGEKNVLIFDLGGGTFDVSLLTIEEEFPRFSQPSTDFFNGKELARASIPIKVIAYGAAVQAAILSGEGTQPSPPRRKCSSTYSTTSRHLVCFDIDANGILNVSGEDKTTGVRIRLPSPMTRVGCPRMKSRRWSRGEKYKSEDEEHKKKVESKNALENYAYNMRNTIKDEKIGAKLDPADPRNFDRERVPRSGNT</sequence>
<evidence type="ECO:0000313" key="5">
    <source>
        <dbReference type="Proteomes" id="UP000631114"/>
    </source>
</evidence>
<evidence type="ECO:0008006" key="6">
    <source>
        <dbReference type="Google" id="ProtNLM"/>
    </source>
</evidence>
<keyword evidence="2" id="KW-0067">ATP-binding</keyword>
<feature type="region of interest" description="Disordered" evidence="3">
    <location>
        <begin position="259"/>
        <end position="286"/>
    </location>
</feature>
<dbReference type="Proteomes" id="UP000631114">
    <property type="component" value="Unassembled WGS sequence"/>
</dbReference>
<dbReference type="Pfam" id="PF00012">
    <property type="entry name" value="HSP70"/>
    <property type="match status" value="2"/>
</dbReference>
<evidence type="ECO:0000256" key="3">
    <source>
        <dbReference type="SAM" id="MobiDB-lite"/>
    </source>
</evidence>
<comment type="caution">
    <text evidence="4">The sequence shown here is derived from an EMBL/GenBank/DDBJ whole genome shotgun (WGS) entry which is preliminary data.</text>
</comment>
<dbReference type="InterPro" id="IPR029047">
    <property type="entry name" value="HSP70_peptide-bd_sf"/>
</dbReference>
<dbReference type="GO" id="GO:0005524">
    <property type="term" value="F:ATP binding"/>
    <property type="evidence" value="ECO:0007669"/>
    <property type="project" value="UniProtKB-KW"/>
</dbReference>
<dbReference type="Gene3D" id="1.20.1270.10">
    <property type="match status" value="1"/>
</dbReference>
<proteinExistence type="predicted"/>
<dbReference type="InterPro" id="IPR018181">
    <property type="entry name" value="Heat_shock_70_CS"/>
</dbReference>
<dbReference type="SUPFAM" id="SSF100934">
    <property type="entry name" value="Heat shock protein 70kD (HSP70), C-terminal subdomain"/>
    <property type="match status" value="1"/>
</dbReference>
<accession>A0A835H2V9</accession>
<dbReference type="InterPro" id="IPR013126">
    <property type="entry name" value="Hsp_70_fam"/>
</dbReference>
<dbReference type="EMBL" id="JADFTS010000008">
    <property type="protein sequence ID" value="KAF9591974.1"/>
    <property type="molecule type" value="Genomic_DNA"/>
</dbReference>
<feature type="region of interest" description="Disordered" evidence="3">
    <location>
        <begin position="209"/>
        <end position="241"/>
    </location>
</feature>
<keyword evidence="5" id="KW-1185">Reference proteome</keyword>
<protein>
    <recommendedName>
        <fullName evidence="6">Heat shock protein 70</fullName>
    </recommendedName>
</protein>
<evidence type="ECO:0000256" key="2">
    <source>
        <dbReference type="ARBA" id="ARBA00022840"/>
    </source>
</evidence>
<dbReference type="InterPro" id="IPR043129">
    <property type="entry name" value="ATPase_NBD"/>
</dbReference>
<dbReference type="PANTHER" id="PTHR19375">
    <property type="entry name" value="HEAT SHOCK PROTEIN 70KDA"/>
    <property type="match status" value="1"/>
</dbReference>
<name>A0A835H2V9_9MAGN</name>
<evidence type="ECO:0000256" key="1">
    <source>
        <dbReference type="ARBA" id="ARBA00022741"/>
    </source>
</evidence>
<reference evidence="4 5" key="1">
    <citation type="submission" date="2020-10" db="EMBL/GenBank/DDBJ databases">
        <title>The Coptis chinensis genome and diversification of protoberbering-type alkaloids.</title>
        <authorList>
            <person name="Wang B."/>
            <person name="Shu S."/>
            <person name="Song C."/>
            <person name="Liu Y."/>
        </authorList>
    </citation>
    <scope>NUCLEOTIDE SEQUENCE [LARGE SCALE GENOMIC DNA]</scope>
    <source>
        <strain evidence="4">HL-2020</strain>
        <tissue evidence="4">Leaf</tissue>
    </source>
</reference>
<dbReference type="GO" id="GO:0140662">
    <property type="term" value="F:ATP-dependent protein folding chaperone"/>
    <property type="evidence" value="ECO:0007669"/>
    <property type="project" value="InterPro"/>
</dbReference>
<dbReference type="AlphaFoldDB" id="A0A835H2V9"/>
<dbReference type="Gene3D" id="3.30.420.40">
    <property type="match status" value="1"/>
</dbReference>